<evidence type="ECO:0000256" key="5">
    <source>
        <dbReference type="ARBA" id="ARBA00022475"/>
    </source>
</evidence>
<evidence type="ECO:0000256" key="7">
    <source>
        <dbReference type="ARBA" id="ARBA00022840"/>
    </source>
</evidence>
<dbReference type="PANTHER" id="PTHR42711:SF5">
    <property type="entry name" value="ABC TRANSPORTER ATP-BINDING PROTEIN NATA"/>
    <property type="match status" value="1"/>
</dbReference>
<dbReference type="GO" id="GO:0016887">
    <property type="term" value="F:ATP hydrolysis activity"/>
    <property type="evidence" value="ECO:0007669"/>
    <property type="project" value="InterPro"/>
</dbReference>
<keyword evidence="9" id="KW-0472">Membrane</keyword>
<dbReference type="PROSITE" id="PS50893">
    <property type="entry name" value="ABC_TRANSPORTER_2"/>
    <property type="match status" value="1"/>
</dbReference>
<dbReference type="STRING" id="1655612.ABS10_06965"/>
<keyword evidence="4" id="KW-0536">Nodulation</keyword>
<dbReference type="InterPro" id="IPR003439">
    <property type="entry name" value="ABC_transporter-like_ATP-bd"/>
</dbReference>
<accession>A0A0R2U905</accession>
<dbReference type="Pfam" id="PF00005">
    <property type="entry name" value="ABC_tran"/>
    <property type="match status" value="1"/>
</dbReference>
<comment type="caution">
    <text evidence="11">The sequence shown here is derived from an EMBL/GenBank/DDBJ whole genome shotgun (WGS) entry which is preliminary data.</text>
</comment>
<dbReference type="InterPro" id="IPR003593">
    <property type="entry name" value="AAA+_ATPase"/>
</dbReference>
<comment type="subcellular location">
    <subcellularLocation>
        <location evidence="1">Cell membrane</location>
    </subcellularLocation>
</comment>
<keyword evidence="3" id="KW-0813">Transport</keyword>
<dbReference type="Proteomes" id="UP000051027">
    <property type="component" value="Unassembled WGS sequence"/>
</dbReference>
<sequence length="254" mass="27918">MNIISAQALVKTYPHSEKKNEFFNAVDGISFSIKTGEIYGLLGPNGAGKTSTLEMLEGLNDIDGGSASIDGLDVSTRTHEVKKIIGVQLQANEYFDRMSLSELLVLFGKLYAQSPNPIELLKRVNLEDKASAKPAELSGGQKQRFSIACALVNDPKVLFLDEPTTGLDPQAKRNLWQLVRDLNDSGMTIVLTTHNMEEAEYLCDRIAIMDQGKIIAEDTPQNLILEHASEPPKAKLHGNIEDVFLALTGHELRD</sequence>
<evidence type="ECO:0000256" key="4">
    <source>
        <dbReference type="ARBA" id="ARBA00022458"/>
    </source>
</evidence>
<reference evidence="11 12" key="1">
    <citation type="submission" date="2015-10" db="EMBL/GenBank/DDBJ databases">
        <title>Metagenome-Assembled Genomes uncover a global brackish microbiome.</title>
        <authorList>
            <person name="Hugerth L.W."/>
            <person name="Larsson J."/>
            <person name="Alneberg J."/>
            <person name="Lindh M.V."/>
            <person name="Legrand C."/>
            <person name="Pinhassi J."/>
            <person name="Andersson A.F."/>
        </authorList>
    </citation>
    <scope>NUCLEOTIDE SEQUENCE [LARGE SCALE GENOMIC DNA]</scope>
    <source>
        <strain evidence="11">BACL1 MAG-120820-bin45</strain>
    </source>
</reference>
<dbReference type="PANTHER" id="PTHR42711">
    <property type="entry name" value="ABC TRANSPORTER ATP-BINDING PROTEIN"/>
    <property type="match status" value="1"/>
</dbReference>
<evidence type="ECO:0000256" key="3">
    <source>
        <dbReference type="ARBA" id="ARBA00022448"/>
    </source>
</evidence>
<dbReference type="InterPro" id="IPR017871">
    <property type="entry name" value="ABC_transporter-like_CS"/>
</dbReference>
<gene>
    <name evidence="11" type="ORF">ABS10_06965</name>
</gene>
<dbReference type="InterPro" id="IPR027417">
    <property type="entry name" value="P-loop_NTPase"/>
</dbReference>
<feature type="domain" description="ABC transporter" evidence="10">
    <location>
        <begin position="4"/>
        <end position="236"/>
    </location>
</feature>
<evidence type="ECO:0000256" key="6">
    <source>
        <dbReference type="ARBA" id="ARBA00022741"/>
    </source>
</evidence>
<keyword evidence="7 11" id="KW-0067">ATP-binding</keyword>
<organism evidence="11 12">
    <name type="scientific">SAR86 cluster bacterium BACL1 MAG-120820-bin45</name>
    <dbReference type="NCBI Taxonomy" id="1655612"/>
    <lineage>
        <taxon>Bacteria</taxon>
        <taxon>Pseudomonadati</taxon>
        <taxon>Pseudomonadota</taxon>
        <taxon>Gammaproteobacteria</taxon>
        <taxon>SAR86 cluster</taxon>
    </lineage>
</organism>
<evidence type="ECO:0000259" key="10">
    <source>
        <dbReference type="PROSITE" id="PS50893"/>
    </source>
</evidence>
<keyword evidence="8" id="KW-1278">Translocase</keyword>
<dbReference type="Gene3D" id="3.40.50.300">
    <property type="entry name" value="P-loop containing nucleotide triphosphate hydrolases"/>
    <property type="match status" value="1"/>
</dbReference>
<dbReference type="InterPro" id="IPR050763">
    <property type="entry name" value="ABC_transporter_ATP-binding"/>
</dbReference>
<dbReference type="SMART" id="SM00382">
    <property type="entry name" value="AAA"/>
    <property type="match status" value="1"/>
</dbReference>
<dbReference type="GO" id="GO:0005886">
    <property type="term" value="C:plasma membrane"/>
    <property type="evidence" value="ECO:0007669"/>
    <property type="project" value="UniProtKB-SubCell"/>
</dbReference>
<evidence type="ECO:0000256" key="8">
    <source>
        <dbReference type="ARBA" id="ARBA00022967"/>
    </source>
</evidence>
<evidence type="ECO:0000256" key="2">
    <source>
        <dbReference type="ARBA" id="ARBA00005417"/>
    </source>
</evidence>
<evidence type="ECO:0000256" key="9">
    <source>
        <dbReference type="ARBA" id="ARBA00023136"/>
    </source>
</evidence>
<dbReference type="GO" id="GO:0005524">
    <property type="term" value="F:ATP binding"/>
    <property type="evidence" value="ECO:0007669"/>
    <property type="project" value="UniProtKB-KW"/>
</dbReference>
<evidence type="ECO:0000256" key="1">
    <source>
        <dbReference type="ARBA" id="ARBA00004236"/>
    </source>
</evidence>
<dbReference type="PROSITE" id="PS00211">
    <property type="entry name" value="ABC_TRANSPORTER_1"/>
    <property type="match status" value="1"/>
</dbReference>
<keyword evidence="6" id="KW-0547">Nucleotide-binding</keyword>
<dbReference type="FunFam" id="3.40.50.300:FF:000589">
    <property type="entry name" value="ABC transporter, ATP-binding subunit"/>
    <property type="match status" value="1"/>
</dbReference>
<evidence type="ECO:0000313" key="12">
    <source>
        <dbReference type="Proteomes" id="UP000051027"/>
    </source>
</evidence>
<dbReference type="AlphaFoldDB" id="A0A0R2U905"/>
<protein>
    <submittedName>
        <fullName evidence="11">ABC transporter ATP-binding protein</fullName>
    </submittedName>
</protein>
<proteinExistence type="inferred from homology"/>
<comment type="similarity">
    <text evidence="2">Belongs to the ABC transporter superfamily.</text>
</comment>
<dbReference type="SUPFAM" id="SSF52540">
    <property type="entry name" value="P-loop containing nucleoside triphosphate hydrolases"/>
    <property type="match status" value="1"/>
</dbReference>
<evidence type="ECO:0000313" key="11">
    <source>
        <dbReference type="EMBL" id="KRO95694.1"/>
    </source>
</evidence>
<dbReference type="EMBL" id="LICS01000020">
    <property type="protein sequence ID" value="KRO95694.1"/>
    <property type="molecule type" value="Genomic_DNA"/>
</dbReference>
<name>A0A0R2U905_9GAMM</name>
<keyword evidence="5" id="KW-1003">Cell membrane</keyword>